<evidence type="ECO:0000313" key="3">
    <source>
        <dbReference type="Proteomes" id="UP000004374"/>
    </source>
</evidence>
<dbReference type="AlphaFoldDB" id="I1DZJ9"/>
<dbReference type="Pfam" id="PF19268">
    <property type="entry name" value="CIS_TMP"/>
    <property type="match status" value="1"/>
</dbReference>
<keyword evidence="3" id="KW-1185">Reference proteome</keyword>
<dbReference type="OrthoDB" id="499748at2"/>
<feature type="region of interest" description="Disordered" evidence="1">
    <location>
        <begin position="622"/>
        <end position="654"/>
    </location>
</feature>
<dbReference type="EMBL" id="BAFK01000013">
    <property type="protein sequence ID" value="GAB59477.1"/>
    <property type="molecule type" value="Genomic_DNA"/>
</dbReference>
<evidence type="ECO:0000313" key="2">
    <source>
        <dbReference type="EMBL" id="GAB59477.1"/>
    </source>
</evidence>
<dbReference type="InterPro" id="IPR045538">
    <property type="entry name" value="CIS_TMP"/>
</dbReference>
<sequence>MHRLTEIELDFNCSTLNRAQWFNASAEHLLQHELLPVAQQVLDEFDLPQQVQLAEISLQLPPLCLPADRYLLQQSFRQALRTQLWLLLPGAAADSRQAPGLSASMHHELIRALTAADSQALLAQWPLYLKYAAELVAILRQLAAQGDLCSQLAFGLSSQMLAQLVQLLAPGEQRFILQLMAQPQLFTAAVPISPQLRHSERLLAAPALRQRQRHLWQLSLSYLLVDRGSRFNRQSYLHYLLQRMAAHDNISLQQLVQHMLQTLADSQRYFAAQSPLLLQLTALLLPLLPDSTPQQRQPATAQHRGPAPAYACQRLALPLSQLPPVARQRAAATVTTWQGPLGRSTKLQHVVPGPARYWQQLLALLRQQRLSVAQQRQLNVQLQLLLQQNSSLWLDSMRLQLQRDGLLPVLVDYTQPQLLQRLFQQLQAASVAAMTPYISLLQHALSAISLPLPLLHRACWQPLLQAALQRQPLTLEILLQQLHLWLRAKSGALAARRILQQLALQLQGDSTSAASAAARQQGQAGPLARLWQQIHWQLAVSSPWTSPIQPLPLQQRPLAAVHNVSLLSKRPQQHLPVKQTQPLLLQMIPLLLAALPPQAHSRAQAICQQLCERYSLPVPGSASAAKTGAARPPLAESVPTAAEPQGEGAANAEPLSAGNAGASLLASALLQQLAQALAPDSRIAFYRTLQCQLAKQPPLLARQVLLRQLRQLLQLAGANAAAGQAAVPCHSSVLVPQPLTPVAKAEQHSGTAVTAEAKAAQQPNPLLARQAAAQPEQAQATQQDTDSALSWQPVINAGLVLAAPYLPLLWQRLGYLQGQRFASVQQAWQACALLHYMASGDTAAAPQDYWQQWRLSMLLNGCEPPCPGGLDLQLRDSACELADSLLCGIIAQWPKLASSSVSTLRECFLQRSGSLCQLGNGTGWQLQLQSGPYDMLLDGLPWSFSLIRYHWMQGELYVHWRG</sequence>
<protein>
    <submittedName>
        <fullName evidence="2">Uncharacterized protein</fullName>
    </submittedName>
</protein>
<dbReference type="RefSeq" id="WP_008222102.1">
    <property type="nucleotide sequence ID" value="NZ_BAFK01000013.1"/>
</dbReference>
<organism evidence="2 3">
    <name type="scientific">Rheinheimera nanhaiensis E407-8</name>
    <dbReference type="NCBI Taxonomy" id="562729"/>
    <lineage>
        <taxon>Bacteria</taxon>
        <taxon>Pseudomonadati</taxon>
        <taxon>Pseudomonadota</taxon>
        <taxon>Gammaproteobacteria</taxon>
        <taxon>Chromatiales</taxon>
        <taxon>Chromatiaceae</taxon>
        <taxon>Rheinheimera</taxon>
    </lineage>
</organism>
<dbReference type="STRING" id="562729.RNAN_2483"/>
<name>I1DZJ9_9GAMM</name>
<proteinExistence type="predicted"/>
<gene>
    <name evidence="2" type="ORF">RNAN_2483</name>
</gene>
<evidence type="ECO:0000256" key="1">
    <source>
        <dbReference type="SAM" id="MobiDB-lite"/>
    </source>
</evidence>
<comment type="caution">
    <text evidence="2">The sequence shown here is derived from an EMBL/GenBank/DDBJ whole genome shotgun (WGS) entry which is preliminary data.</text>
</comment>
<dbReference type="Proteomes" id="UP000004374">
    <property type="component" value="Unassembled WGS sequence"/>
</dbReference>
<accession>I1DZJ9</accession>
<reference evidence="2 3" key="1">
    <citation type="journal article" date="2012" name="J. Bacteriol.">
        <title>Genome Sequence of the Protease-Producing Bacterium Rheinheimera nanhaiensis E407-8T, Isolated from Deep-Sea Sediment of the South China Sea.</title>
        <authorList>
            <person name="Zhang X.-Y."/>
            <person name="Zhang Y.-J."/>
            <person name="Qin Q.-L."/>
            <person name="Xie B.-B."/>
            <person name="Chen X.-L."/>
            <person name="Zhou B.-C."/>
            <person name="Zhang Y.-Z."/>
        </authorList>
    </citation>
    <scope>NUCLEOTIDE SEQUENCE [LARGE SCALE GENOMIC DNA]</scope>
    <source>
        <strain evidence="2 3">E407-8</strain>
    </source>
</reference>